<evidence type="ECO:0000313" key="1">
    <source>
        <dbReference type="EMBL" id="TXK60979.1"/>
    </source>
</evidence>
<sequence>MIEMLVLTTALVHAEEVPTQPAFTCDSPGATLQFSCVGIEGERIAFCESPGEASERQEHRLELVAADGSASRSLGLSSSVAPFRFNHYSRFQTEYLEISARTDHAEYRVYKHYLGEFGDEKPSYGLLITDIKSGTEQRFECAKEVFDDLSVLPDVLECDRENALGCGAFEDQTIDRN</sequence>
<dbReference type="OrthoDB" id="6456792at2"/>
<proteinExistence type="predicted"/>
<accession>A0A5C8KL85</accession>
<keyword evidence="2" id="KW-1185">Reference proteome</keyword>
<organism evidence="1 2">
    <name type="scientific">Alkalisalibacterium limincola</name>
    <dbReference type="NCBI Taxonomy" id="2699169"/>
    <lineage>
        <taxon>Bacteria</taxon>
        <taxon>Pseudomonadati</taxon>
        <taxon>Pseudomonadota</taxon>
        <taxon>Gammaproteobacteria</taxon>
        <taxon>Lysobacterales</taxon>
        <taxon>Lysobacteraceae</taxon>
        <taxon>Alkalisalibacterium</taxon>
    </lineage>
</organism>
<dbReference type="Proteomes" id="UP000321248">
    <property type="component" value="Unassembled WGS sequence"/>
</dbReference>
<reference evidence="1 2" key="1">
    <citation type="submission" date="2019-08" db="EMBL/GenBank/DDBJ databases">
        <authorList>
            <person name="Karlyshev A.V."/>
        </authorList>
    </citation>
    <scope>NUCLEOTIDE SEQUENCE [LARGE SCALE GENOMIC DNA]</scope>
    <source>
        <strain evidence="1 2">Alg18-2.2</strain>
    </source>
</reference>
<protein>
    <submittedName>
        <fullName evidence="1">Uncharacterized protein</fullName>
    </submittedName>
</protein>
<dbReference type="EMBL" id="VRTS01000007">
    <property type="protein sequence ID" value="TXK60979.1"/>
    <property type="molecule type" value="Genomic_DNA"/>
</dbReference>
<dbReference type="RefSeq" id="WP_147892022.1">
    <property type="nucleotide sequence ID" value="NZ_VRTS01000007.1"/>
</dbReference>
<gene>
    <name evidence="1" type="ORF">FU658_10385</name>
</gene>
<evidence type="ECO:0000313" key="2">
    <source>
        <dbReference type="Proteomes" id="UP000321248"/>
    </source>
</evidence>
<name>A0A5C8KL85_9GAMM</name>
<comment type="caution">
    <text evidence="1">The sequence shown here is derived from an EMBL/GenBank/DDBJ whole genome shotgun (WGS) entry which is preliminary data.</text>
</comment>
<dbReference type="AlphaFoldDB" id="A0A5C8KL85"/>